<evidence type="ECO:0000313" key="1">
    <source>
        <dbReference type="EMBL" id="DAD77848.1"/>
    </source>
</evidence>
<proteinExistence type="predicted"/>
<organism evidence="1">
    <name type="scientific">Siphoviridae sp. ct73V17</name>
    <dbReference type="NCBI Taxonomy" id="2826302"/>
    <lineage>
        <taxon>Viruses</taxon>
        <taxon>Duplodnaviria</taxon>
        <taxon>Heunggongvirae</taxon>
        <taxon>Uroviricota</taxon>
        <taxon>Caudoviricetes</taxon>
    </lineage>
</organism>
<sequence length="48" mass="5778">MKLLIPKCRSLYSYRDEDIVYSPNKYRETEGRKEILLKHCGCQSRPKM</sequence>
<protein>
    <submittedName>
        <fullName evidence="1">Uncharacterized protein</fullName>
    </submittedName>
</protein>
<dbReference type="EMBL" id="BK014835">
    <property type="protein sequence ID" value="DAD77848.1"/>
    <property type="molecule type" value="Genomic_DNA"/>
</dbReference>
<accession>A0A8S5M6R7</accession>
<name>A0A8S5M6R7_9CAUD</name>
<reference evidence="1" key="1">
    <citation type="journal article" date="2021" name="Proc. Natl. Acad. Sci. U.S.A.">
        <title>A Catalog of Tens of Thousands of Viruses from Human Metagenomes Reveals Hidden Associations with Chronic Diseases.</title>
        <authorList>
            <person name="Tisza M.J."/>
            <person name="Buck C.B."/>
        </authorList>
    </citation>
    <scope>NUCLEOTIDE SEQUENCE</scope>
    <source>
        <strain evidence="1">Ct73V17</strain>
    </source>
</reference>